<dbReference type="AlphaFoldDB" id="A0A6N2K881"/>
<evidence type="ECO:0000313" key="2">
    <source>
        <dbReference type="EMBL" id="VFU24198.1"/>
    </source>
</evidence>
<reference evidence="2" key="1">
    <citation type="submission" date="2019-03" db="EMBL/GenBank/DDBJ databases">
        <authorList>
            <person name="Mank J."/>
            <person name="Almeida P."/>
        </authorList>
    </citation>
    <scope>NUCLEOTIDE SEQUENCE</scope>
    <source>
        <strain evidence="2">78183</strain>
    </source>
</reference>
<evidence type="ECO:0000256" key="1">
    <source>
        <dbReference type="SAM" id="SignalP"/>
    </source>
</evidence>
<accession>A0A6N2K881</accession>
<feature type="signal peptide" evidence="1">
    <location>
        <begin position="1"/>
        <end position="23"/>
    </location>
</feature>
<proteinExistence type="predicted"/>
<sequence length="111" mass="12376">MASRMFLLFVAILLMVRINSSRSKAASLALSTWSNISDPNMVITSALLLLAIQVFHPLLSSAFPFSFLKLKYRNDIRVFQTRSSSLINSLSCLFEAEGGCWGRSNCYSAFL</sequence>
<feature type="chain" id="PRO_5027008722" evidence="1">
    <location>
        <begin position="24"/>
        <end position="111"/>
    </location>
</feature>
<gene>
    <name evidence="2" type="ORF">SVIM_LOCUS43877</name>
</gene>
<dbReference type="EMBL" id="CAADRP010000169">
    <property type="protein sequence ID" value="VFU24198.1"/>
    <property type="molecule type" value="Genomic_DNA"/>
</dbReference>
<keyword evidence="1" id="KW-0732">Signal</keyword>
<protein>
    <submittedName>
        <fullName evidence="2">Uncharacterized protein</fullName>
    </submittedName>
</protein>
<name>A0A6N2K881_SALVM</name>
<organism evidence="2">
    <name type="scientific">Salix viminalis</name>
    <name type="common">Common osier</name>
    <name type="synonym">Basket willow</name>
    <dbReference type="NCBI Taxonomy" id="40686"/>
    <lineage>
        <taxon>Eukaryota</taxon>
        <taxon>Viridiplantae</taxon>
        <taxon>Streptophyta</taxon>
        <taxon>Embryophyta</taxon>
        <taxon>Tracheophyta</taxon>
        <taxon>Spermatophyta</taxon>
        <taxon>Magnoliopsida</taxon>
        <taxon>eudicotyledons</taxon>
        <taxon>Gunneridae</taxon>
        <taxon>Pentapetalae</taxon>
        <taxon>rosids</taxon>
        <taxon>fabids</taxon>
        <taxon>Malpighiales</taxon>
        <taxon>Salicaceae</taxon>
        <taxon>Saliceae</taxon>
        <taxon>Salix</taxon>
    </lineage>
</organism>